<comment type="similarity">
    <text evidence="1">Belongs to the Arg-specific ADP-ribosyltransferase family.</text>
</comment>
<evidence type="ECO:0000256" key="5">
    <source>
        <dbReference type="ARBA" id="ARBA00022695"/>
    </source>
</evidence>
<dbReference type="SUPFAM" id="SSF56399">
    <property type="entry name" value="ADP-ribosylation"/>
    <property type="match status" value="1"/>
</dbReference>
<evidence type="ECO:0000313" key="8">
    <source>
        <dbReference type="EMBL" id="CAL10257.1"/>
    </source>
</evidence>
<dbReference type="AlphaFoldDB" id="A1JI19"/>
<gene>
    <name evidence="8" type="ordered locus">YE0115</name>
</gene>
<dbReference type="Pfam" id="PF01129">
    <property type="entry name" value="ART"/>
    <property type="match status" value="1"/>
</dbReference>
<keyword evidence="5" id="KW-0548">Nucleotidyltransferase</keyword>
<keyword evidence="7" id="KW-0175">Coiled coil</keyword>
<dbReference type="KEGG" id="yen:YE0115"/>
<sequence length="400" mass="43524">MSRISQSSSPVTTAKLAGKNTLHQEKNTLCANIQKVENVLTNVNREIKAKTNDLNKNNALLTSLTSIASKHGDDANIRLKNDHFKLGQGSNFLKNLINGGRYKLEQQAATSKLVVKGSEVSARTGIAKLTQQIKTIQDSLDSSNKELKNNKTEYDSLNFKLGAVDQQIETFNKAKIAADKADNNNKALCNNFSMIYQSNAGCKAINAEARHQFGNANQSAKLNGNQVIAEYVKTHGDNVFSGGNAPVKSAIQSHCSNLPTLVKDVAKAWYSPTDTTTTSHRGQGMTQDGIDKLMSQFKSDRAGSVYKLGQFFSTSKEVNVAKAFADRTGDSVKIMFEVKGNSGRGIVVSGGLKFDNNEREVLYSPLAKFAVTDIKGSNAKGYTIKLNEVEQDTKAKLLPY</sequence>
<evidence type="ECO:0000256" key="6">
    <source>
        <dbReference type="ARBA" id="ARBA00047597"/>
    </source>
</evidence>
<dbReference type="EMBL" id="AM286415">
    <property type="protein sequence ID" value="CAL10257.1"/>
    <property type="molecule type" value="Genomic_DNA"/>
</dbReference>
<name>A1JI19_YERE8</name>
<evidence type="ECO:0000256" key="1">
    <source>
        <dbReference type="ARBA" id="ARBA00009558"/>
    </source>
</evidence>
<dbReference type="Gene3D" id="3.90.176.10">
    <property type="entry name" value="Toxin ADP-ribosyltransferase, Chain A, domain 1"/>
    <property type="match status" value="1"/>
</dbReference>
<dbReference type="PROSITE" id="PS51996">
    <property type="entry name" value="TR_MART"/>
    <property type="match status" value="1"/>
</dbReference>
<dbReference type="Proteomes" id="UP000000642">
    <property type="component" value="Chromosome"/>
</dbReference>
<dbReference type="InterPro" id="IPR000768">
    <property type="entry name" value="ART"/>
</dbReference>
<protein>
    <recommendedName>
        <fullName evidence="2">NAD(+)--protein-arginine ADP-ribosyltransferase</fullName>
        <ecNumber evidence="2">2.4.2.31</ecNumber>
    </recommendedName>
</protein>
<dbReference type="EC" id="2.4.2.31" evidence="2"/>
<evidence type="ECO:0000256" key="2">
    <source>
        <dbReference type="ARBA" id="ARBA00012031"/>
    </source>
</evidence>
<evidence type="ECO:0000256" key="7">
    <source>
        <dbReference type="SAM" id="Coils"/>
    </source>
</evidence>
<keyword evidence="3" id="KW-0328">Glycosyltransferase</keyword>
<evidence type="ECO:0000256" key="3">
    <source>
        <dbReference type="ARBA" id="ARBA00022676"/>
    </source>
</evidence>
<accession>A1JI19</accession>
<keyword evidence="4" id="KW-0808">Transferase</keyword>
<dbReference type="GO" id="GO:0106274">
    <property type="term" value="F:NAD+-protein-arginine ADP-ribosyltransferase activity"/>
    <property type="evidence" value="ECO:0007669"/>
    <property type="project" value="UniProtKB-EC"/>
</dbReference>
<dbReference type="HOGENOM" id="CLU_688777_0_0_6"/>
<dbReference type="RefSeq" id="WP_011815298.1">
    <property type="nucleotide sequence ID" value="NC_008800.1"/>
</dbReference>
<evidence type="ECO:0000313" key="9">
    <source>
        <dbReference type="Proteomes" id="UP000000642"/>
    </source>
</evidence>
<dbReference type="GO" id="GO:0016779">
    <property type="term" value="F:nucleotidyltransferase activity"/>
    <property type="evidence" value="ECO:0007669"/>
    <property type="project" value="UniProtKB-KW"/>
</dbReference>
<reference evidence="8 9" key="1">
    <citation type="journal article" date="2006" name="PLoS Genet.">
        <title>The complete genome sequence and comparative genome analysis of the high pathogenicity Yersinia enterocolitica strain 8081.</title>
        <authorList>
            <person name="Thomson N.R."/>
            <person name="Howard S."/>
            <person name="Wren B.W."/>
            <person name="Holden M.T.G."/>
            <person name="Crossman L."/>
            <person name="Challis G.L."/>
            <person name="Churcher C."/>
            <person name="Mungall K."/>
            <person name="Brooks K."/>
            <person name="Chillingworth T."/>
            <person name="Feltwell T."/>
            <person name="Abdellah Z."/>
            <person name="Hauser H."/>
            <person name="Jagels K."/>
            <person name="Maddison M."/>
            <person name="Moule S."/>
            <person name="Sanders M."/>
            <person name="Whitehead S."/>
            <person name="Quail M.A."/>
            <person name="Dougan G."/>
            <person name="Parkhill J."/>
            <person name="Prentice M.B."/>
        </authorList>
    </citation>
    <scope>NUCLEOTIDE SEQUENCE [LARGE SCALE GENOMIC DNA]</scope>
    <source>
        <strain evidence="9">NCTC 13174 / 8081</strain>
    </source>
</reference>
<dbReference type="PATRIC" id="fig|393305.7.peg.206"/>
<comment type="catalytic activity">
    <reaction evidence="6">
        <text>L-arginyl-[protein] + NAD(+) = N(omega)-(ADP-D-ribosyl)-L-arginyl-[protein] + nicotinamide + H(+)</text>
        <dbReference type="Rhea" id="RHEA:19149"/>
        <dbReference type="Rhea" id="RHEA-COMP:10532"/>
        <dbReference type="Rhea" id="RHEA-COMP:15087"/>
        <dbReference type="ChEBI" id="CHEBI:15378"/>
        <dbReference type="ChEBI" id="CHEBI:17154"/>
        <dbReference type="ChEBI" id="CHEBI:29965"/>
        <dbReference type="ChEBI" id="CHEBI:57540"/>
        <dbReference type="ChEBI" id="CHEBI:142554"/>
        <dbReference type="EC" id="2.4.2.31"/>
    </reaction>
</comment>
<organism evidence="8 9">
    <name type="scientific">Yersinia enterocolitica serotype O:8 / biotype 1B (strain NCTC 13174 / 8081)</name>
    <dbReference type="NCBI Taxonomy" id="393305"/>
    <lineage>
        <taxon>Bacteria</taxon>
        <taxon>Pseudomonadati</taxon>
        <taxon>Pseudomonadota</taxon>
        <taxon>Gammaproteobacteria</taxon>
        <taxon>Enterobacterales</taxon>
        <taxon>Yersiniaceae</taxon>
        <taxon>Yersinia</taxon>
    </lineage>
</organism>
<dbReference type="eggNOG" id="ENOG5032XHX">
    <property type="taxonomic scope" value="Bacteria"/>
</dbReference>
<proteinExistence type="inferred from homology"/>
<dbReference type="OrthoDB" id="6465451at2"/>
<feature type="coiled-coil region" evidence="7">
    <location>
        <begin position="26"/>
        <end position="53"/>
    </location>
</feature>
<evidence type="ECO:0000256" key="4">
    <source>
        <dbReference type="ARBA" id="ARBA00022679"/>
    </source>
</evidence>